<gene>
    <name evidence="1" type="ORF">E6O75_ATG08559</name>
</gene>
<name>A0A4Z1P1N4_9PEZI</name>
<organism evidence="1 2">
    <name type="scientific">Venturia nashicola</name>
    <dbReference type="NCBI Taxonomy" id="86259"/>
    <lineage>
        <taxon>Eukaryota</taxon>
        <taxon>Fungi</taxon>
        <taxon>Dikarya</taxon>
        <taxon>Ascomycota</taxon>
        <taxon>Pezizomycotina</taxon>
        <taxon>Dothideomycetes</taxon>
        <taxon>Pleosporomycetidae</taxon>
        <taxon>Venturiales</taxon>
        <taxon>Venturiaceae</taxon>
        <taxon>Venturia</taxon>
    </lineage>
</organism>
<dbReference type="EMBL" id="SNSC02000021">
    <property type="protein sequence ID" value="TID15306.1"/>
    <property type="molecule type" value="Genomic_DNA"/>
</dbReference>
<proteinExistence type="predicted"/>
<dbReference type="AlphaFoldDB" id="A0A4Z1P1N4"/>
<keyword evidence="2" id="KW-1185">Reference proteome</keyword>
<dbReference type="Proteomes" id="UP000298493">
    <property type="component" value="Unassembled WGS sequence"/>
</dbReference>
<reference evidence="1 2" key="1">
    <citation type="submission" date="2019-04" db="EMBL/GenBank/DDBJ databases">
        <title>High contiguity whole genome sequence and gene annotation resource for two Venturia nashicola isolates.</title>
        <authorList>
            <person name="Prokchorchik M."/>
            <person name="Won K."/>
            <person name="Lee Y."/>
            <person name="Choi E.D."/>
            <person name="Segonzac C."/>
            <person name="Sohn K.H."/>
        </authorList>
    </citation>
    <scope>NUCLEOTIDE SEQUENCE [LARGE SCALE GENOMIC DNA]</scope>
    <source>
        <strain evidence="1 2">PRI2</strain>
    </source>
</reference>
<accession>A0A4Z1P1N4</accession>
<sequence length="159" mass="18175">MSRWPVRASKRSLFSFHEAHSTLKSMVPKVDLRGIKGERAWRECKEKKELEDQRTMQHSLLANTIFAAIIEFFKDYVRPAKAWVEPGKLLVDPSKTSRSTGRGRACLGELQATLLLISSTTSNERNMMAAASCSMMTALENVNVEYFEWSWMTRGEKRA</sequence>
<protein>
    <submittedName>
        <fullName evidence="1">Uncharacterized protein</fullName>
    </submittedName>
</protein>
<evidence type="ECO:0000313" key="2">
    <source>
        <dbReference type="Proteomes" id="UP000298493"/>
    </source>
</evidence>
<evidence type="ECO:0000313" key="1">
    <source>
        <dbReference type="EMBL" id="TID15306.1"/>
    </source>
</evidence>
<comment type="caution">
    <text evidence="1">The sequence shown here is derived from an EMBL/GenBank/DDBJ whole genome shotgun (WGS) entry which is preliminary data.</text>
</comment>